<keyword evidence="1" id="KW-0479">Metal-binding</keyword>
<evidence type="ECO:0000256" key="3">
    <source>
        <dbReference type="SAM" id="MobiDB-lite"/>
    </source>
</evidence>
<proteinExistence type="predicted"/>
<evidence type="ECO:0000313" key="6">
    <source>
        <dbReference type="WBParaSite" id="GPLIN_001634200"/>
    </source>
</evidence>
<accession>A0A183CTY4</accession>
<evidence type="ECO:0000259" key="4">
    <source>
        <dbReference type="Pfam" id="PF03828"/>
    </source>
</evidence>
<dbReference type="AlphaFoldDB" id="A0A183CTY4"/>
<sequence length="187" mass="21006">WTSKCAKSVGELAVELVDYYARFDPLTTAISIQHGLTKKQNATLKDRRRLNVYDPFHPSSVTHSSALGEALVLAFQFLRGQMTDGKHLTTFPRLLDGLAEEFAIHAHRRGISWAKDFKRMNGYTPTGKFEQSSEKQENREQPHEGHGVMEGEENDSRFEQSLEDGVSGGGMERRTIRAVLGRTAVTE</sequence>
<keyword evidence="2" id="KW-0460">Magnesium</keyword>
<dbReference type="InterPro" id="IPR002058">
    <property type="entry name" value="PAP_assoc"/>
</dbReference>
<protein>
    <submittedName>
        <fullName evidence="6">PAP-associated domain-containing protein</fullName>
    </submittedName>
</protein>
<dbReference type="Pfam" id="PF03828">
    <property type="entry name" value="PAP_assoc"/>
    <property type="match status" value="1"/>
</dbReference>
<name>A0A183CTY4_GLOPA</name>
<dbReference type="SUPFAM" id="SSF81631">
    <property type="entry name" value="PAP/OAS1 substrate-binding domain"/>
    <property type="match status" value="1"/>
</dbReference>
<feature type="domain" description="PAP-associated" evidence="4">
    <location>
        <begin position="8"/>
        <end position="59"/>
    </location>
</feature>
<evidence type="ECO:0000256" key="1">
    <source>
        <dbReference type="ARBA" id="ARBA00022723"/>
    </source>
</evidence>
<dbReference type="GO" id="GO:0046872">
    <property type="term" value="F:metal ion binding"/>
    <property type="evidence" value="ECO:0007669"/>
    <property type="project" value="UniProtKB-KW"/>
</dbReference>
<keyword evidence="5" id="KW-1185">Reference proteome</keyword>
<evidence type="ECO:0000313" key="5">
    <source>
        <dbReference type="Proteomes" id="UP000050741"/>
    </source>
</evidence>
<feature type="region of interest" description="Disordered" evidence="3">
    <location>
        <begin position="124"/>
        <end position="187"/>
    </location>
</feature>
<dbReference type="Gene3D" id="1.10.1410.10">
    <property type="match status" value="1"/>
</dbReference>
<reference evidence="6" key="3">
    <citation type="submission" date="2016-06" db="UniProtKB">
        <authorList>
            <consortium name="WormBaseParasite"/>
        </authorList>
    </citation>
    <scope>IDENTIFICATION</scope>
</reference>
<dbReference type="Proteomes" id="UP000050741">
    <property type="component" value="Unassembled WGS sequence"/>
</dbReference>
<feature type="compositionally biased region" description="Basic and acidic residues" evidence="3">
    <location>
        <begin position="131"/>
        <end position="160"/>
    </location>
</feature>
<organism evidence="5 6">
    <name type="scientific">Globodera pallida</name>
    <name type="common">Potato cyst nematode worm</name>
    <name type="synonym">Heterodera pallida</name>
    <dbReference type="NCBI Taxonomy" id="36090"/>
    <lineage>
        <taxon>Eukaryota</taxon>
        <taxon>Metazoa</taxon>
        <taxon>Ecdysozoa</taxon>
        <taxon>Nematoda</taxon>
        <taxon>Chromadorea</taxon>
        <taxon>Rhabditida</taxon>
        <taxon>Tylenchina</taxon>
        <taxon>Tylenchomorpha</taxon>
        <taxon>Tylenchoidea</taxon>
        <taxon>Heteroderidae</taxon>
        <taxon>Heteroderinae</taxon>
        <taxon>Globodera</taxon>
    </lineage>
</organism>
<reference evidence="5" key="2">
    <citation type="submission" date="2014-05" db="EMBL/GenBank/DDBJ databases">
        <title>The genome and life-stage specific transcriptomes of Globodera pallida elucidate key aspects of plant parasitism by a cyst nematode.</title>
        <authorList>
            <person name="Cotton J.A."/>
            <person name="Lilley C.J."/>
            <person name="Jones L.M."/>
            <person name="Kikuchi T."/>
            <person name="Reid A.J."/>
            <person name="Thorpe P."/>
            <person name="Tsai I.J."/>
            <person name="Beasley H."/>
            <person name="Blok V."/>
            <person name="Cock P.J.A."/>
            <person name="Van den Akker S.E."/>
            <person name="Holroyd N."/>
            <person name="Hunt M."/>
            <person name="Mantelin S."/>
            <person name="Naghra H."/>
            <person name="Pain A."/>
            <person name="Palomares-Rius J.E."/>
            <person name="Zarowiecki M."/>
            <person name="Berriman M."/>
            <person name="Jones J.T."/>
            <person name="Urwin P.E."/>
        </authorList>
    </citation>
    <scope>NUCLEOTIDE SEQUENCE [LARGE SCALE GENOMIC DNA]</scope>
    <source>
        <strain evidence="5">Lindley</strain>
    </source>
</reference>
<dbReference type="WBParaSite" id="GPLIN_001634200">
    <property type="protein sequence ID" value="GPLIN_001634200"/>
    <property type="gene ID" value="GPLIN_001634200"/>
</dbReference>
<reference evidence="5" key="1">
    <citation type="submission" date="2013-12" db="EMBL/GenBank/DDBJ databases">
        <authorList>
            <person name="Aslett M."/>
        </authorList>
    </citation>
    <scope>NUCLEOTIDE SEQUENCE [LARGE SCALE GENOMIC DNA]</scope>
    <source>
        <strain evidence="5">Lindley</strain>
    </source>
</reference>
<evidence type="ECO:0000256" key="2">
    <source>
        <dbReference type="ARBA" id="ARBA00022842"/>
    </source>
</evidence>